<feature type="compositionally biased region" description="Low complexity" evidence="1">
    <location>
        <begin position="166"/>
        <end position="192"/>
    </location>
</feature>
<keyword evidence="3" id="KW-1185">Reference proteome</keyword>
<feature type="compositionally biased region" description="Low complexity" evidence="1">
    <location>
        <begin position="139"/>
        <end position="150"/>
    </location>
</feature>
<sequence length="192" mass="20976">MTQPDDADNMPTDCDLTDITYLGLALFDIRNWYSCLLMLIEVGGRFIALCWNMWNVFLDSTQLFNENAACSTCCTACRERLSANLPESMETSRNIPYTVTRQIRNSSGCWVFAPNRDEYNSKKNAGATSKGQNHASVDQSGQGTTSSAGSRKSVTFSLPVSSTNGAAKSKPVTAKKPTTPKKLSPPSQKTPK</sequence>
<evidence type="ECO:0000256" key="1">
    <source>
        <dbReference type="SAM" id="MobiDB-lite"/>
    </source>
</evidence>
<gene>
    <name evidence="2" type="ORF">AVEN_218895_1</name>
</gene>
<comment type="caution">
    <text evidence="2">The sequence shown here is derived from an EMBL/GenBank/DDBJ whole genome shotgun (WGS) entry which is preliminary data.</text>
</comment>
<dbReference type="AlphaFoldDB" id="A0A4Y2M430"/>
<name>A0A4Y2M430_ARAVE</name>
<accession>A0A4Y2M430</accession>
<evidence type="ECO:0000313" key="2">
    <source>
        <dbReference type="EMBL" id="GBN21512.1"/>
    </source>
</evidence>
<feature type="compositionally biased region" description="Polar residues" evidence="1">
    <location>
        <begin position="152"/>
        <end position="165"/>
    </location>
</feature>
<dbReference type="EMBL" id="BGPR01006747">
    <property type="protein sequence ID" value="GBN21512.1"/>
    <property type="molecule type" value="Genomic_DNA"/>
</dbReference>
<dbReference type="OrthoDB" id="6542641at2759"/>
<feature type="compositionally biased region" description="Polar residues" evidence="1">
    <location>
        <begin position="122"/>
        <end position="138"/>
    </location>
</feature>
<organism evidence="2 3">
    <name type="scientific">Araneus ventricosus</name>
    <name type="common">Orbweaver spider</name>
    <name type="synonym">Epeira ventricosa</name>
    <dbReference type="NCBI Taxonomy" id="182803"/>
    <lineage>
        <taxon>Eukaryota</taxon>
        <taxon>Metazoa</taxon>
        <taxon>Ecdysozoa</taxon>
        <taxon>Arthropoda</taxon>
        <taxon>Chelicerata</taxon>
        <taxon>Arachnida</taxon>
        <taxon>Araneae</taxon>
        <taxon>Araneomorphae</taxon>
        <taxon>Entelegynae</taxon>
        <taxon>Araneoidea</taxon>
        <taxon>Araneidae</taxon>
        <taxon>Araneus</taxon>
    </lineage>
</organism>
<feature type="non-terminal residue" evidence="2">
    <location>
        <position position="192"/>
    </location>
</feature>
<protein>
    <submittedName>
        <fullName evidence="2">Uncharacterized protein</fullName>
    </submittedName>
</protein>
<feature type="region of interest" description="Disordered" evidence="1">
    <location>
        <begin position="121"/>
        <end position="192"/>
    </location>
</feature>
<evidence type="ECO:0000313" key="3">
    <source>
        <dbReference type="Proteomes" id="UP000499080"/>
    </source>
</evidence>
<dbReference type="Proteomes" id="UP000499080">
    <property type="component" value="Unassembled WGS sequence"/>
</dbReference>
<reference evidence="2 3" key="1">
    <citation type="journal article" date="2019" name="Sci. Rep.">
        <title>Orb-weaving spider Araneus ventricosus genome elucidates the spidroin gene catalogue.</title>
        <authorList>
            <person name="Kono N."/>
            <person name="Nakamura H."/>
            <person name="Ohtoshi R."/>
            <person name="Moran D.A.P."/>
            <person name="Shinohara A."/>
            <person name="Yoshida Y."/>
            <person name="Fujiwara M."/>
            <person name="Mori M."/>
            <person name="Tomita M."/>
            <person name="Arakawa K."/>
        </authorList>
    </citation>
    <scope>NUCLEOTIDE SEQUENCE [LARGE SCALE GENOMIC DNA]</scope>
</reference>
<proteinExistence type="predicted"/>